<dbReference type="Proteomes" id="UP000596311">
    <property type="component" value="Chromosome"/>
</dbReference>
<feature type="region of interest" description="Disordered" evidence="1">
    <location>
        <begin position="30"/>
        <end position="49"/>
    </location>
</feature>
<proteinExistence type="predicted"/>
<sequence>MAEQLDIDHVKVRRFPGFSTLAGRYRARLPNDGRRQYPAGAADAGRSEGVSGVDEAAVESKLGVQAPLGLFNDQVLKYTAVTPGTATEVRLKQTEQFAALEALGKNAVDAVREAHNSALAANENSQGHFYRAAQEQRQALTADLAQADLTWEQREALHDRLERNVGRVDRKDSENKHFQSARPKAVAAVGAAVFMLSLAFVCRAVTGAREGGAEGPDQD</sequence>
<evidence type="ECO:0000256" key="1">
    <source>
        <dbReference type="SAM" id="MobiDB-lite"/>
    </source>
</evidence>
<name>A0ABX7EN70_9ACTN</name>
<organism evidence="3 4">
    <name type="scientific">Streptomyces koyangensis</name>
    <dbReference type="NCBI Taxonomy" id="188770"/>
    <lineage>
        <taxon>Bacteria</taxon>
        <taxon>Bacillati</taxon>
        <taxon>Actinomycetota</taxon>
        <taxon>Actinomycetes</taxon>
        <taxon>Kitasatosporales</taxon>
        <taxon>Streptomycetaceae</taxon>
        <taxon>Streptomyces</taxon>
        <taxon>Streptomyces aurantiacus group</taxon>
    </lineage>
</organism>
<keyword evidence="4" id="KW-1185">Reference proteome</keyword>
<keyword evidence="2" id="KW-0812">Transmembrane</keyword>
<reference evidence="3 4" key="1">
    <citation type="submission" date="2020-03" db="EMBL/GenBank/DDBJ databases">
        <title>Genome mining and metabolic profiling illuminate the polycyclic tetramate macrolactams from Streptomyces koyangensis SCSIO 5802.</title>
        <authorList>
            <person name="Ding W."/>
        </authorList>
    </citation>
    <scope>NUCLEOTIDE SEQUENCE [LARGE SCALE GENOMIC DNA]</scope>
    <source>
        <strain evidence="3 4">SCSIO 5802</strain>
    </source>
</reference>
<evidence type="ECO:0008006" key="5">
    <source>
        <dbReference type="Google" id="ProtNLM"/>
    </source>
</evidence>
<protein>
    <recommendedName>
        <fullName evidence="5">DUF3618 domain-containing protein</fullName>
    </recommendedName>
</protein>
<evidence type="ECO:0000313" key="4">
    <source>
        <dbReference type="Proteomes" id="UP000596311"/>
    </source>
</evidence>
<keyword evidence="2" id="KW-1133">Transmembrane helix</keyword>
<evidence type="ECO:0000256" key="2">
    <source>
        <dbReference type="SAM" id="Phobius"/>
    </source>
</evidence>
<feature type="transmembrane region" description="Helical" evidence="2">
    <location>
        <begin position="185"/>
        <end position="206"/>
    </location>
</feature>
<keyword evidence="2" id="KW-0472">Membrane</keyword>
<evidence type="ECO:0000313" key="3">
    <source>
        <dbReference type="EMBL" id="QRF05266.1"/>
    </source>
</evidence>
<dbReference type="EMBL" id="CP049945">
    <property type="protein sequence ID" value="QRF05266.1"/>
    <property type="molecule type" value="Genomic_DNA"/>
</dbReference>
<gene>
    <name evidence="3" type="ORF">G9U55_25930</name>
</gene>
<accession>A0ABX7EN70</accession>
<dbReference type="RefSeq" id="WP_129847468.1">
    <property type="nucleotide sequence ID" value="NZ_CP049945.1"/>
</dbReference>